<dbReference type="Proteomes" id="UP000438429">
    <property type="component" value="Unassembled WGS sequence"/>
</dbReference>
<comment type="caution">
    <text evidence="1">The sequence shown here is derived from an EMBL/GenBank/DDBJ whole genome shotgun (WGS) entry which is preliminary data.</text>
</comment>
<sequence>MKNSSSRFCKPSVIIPNSEAQVKPTYSIHQNLRCNDMCMSHALAEKVFSLKKTESTLRYRIWVMLSGKGQQSPPGARLTFYTITIRAAGAALPPPPPLQSESQSDLN</sequence>
<organism evidence="1 2">
    <name type="scientific">Scophthalmus maximus</name>
    <name type="common">Turbot</name>
    <name type="synonym">Psetta maxima</name>
    <dbReference type="NCBI Taxonomy" id="52904"/>
    <lineage>
        <taxon>Eukaryota</taxon>
        <taxon>Metazoa</taxon>
        <taxon>Chordata</taxon>
        <taxon>Craniata</taxon>
        <taxon>Vertebrata</taxon>
        <taxon>Euteleostomi</taxon>
        <taxon>Actinopterygii</taxon>
        <taxon>Neopterygii</taxon>
        <taxon>Teleostei</taxon>
        <taxon>Neoteleostei</taxon>
        <taxon>Acanthomorphata</taxon>
        <taxon>Carangaria</taxon>
        <taxon>Pleuronectiformes</taxon>
        <taxon>Pleuronectoidei</taxon>
        <taxon>Scophthalmidae</taxon>
        <taxon>Scophthalmus</taxon>
    </lineage>
</organism>
<accession>A0A6A4S6K6</accession>
<dbReference type="AlphaFoldDB" id="A0A6A4S6K6"/>
<protein>
    <submittedName>
        <fullName evidence="1">Uncharacterized protein</fullName>
    </submittedName>
</protein>
<reference evidence="1 2" key="1">
    <citation type="submission" date="2019-06" db="EMBL/GenBank/DDBJ databases">
        <title>Draft genomes of female and male turbot (Scophthalmus maximus).</title>
        <authorList>
            <person name="Xu H."/>
            <person name="Xu X.-W."/>
            <person name="Shao C."/>
            <person name="Chen S."/>
        </authorList>
    </citation>
    <scope>NUCLEOTIDE SEQUENCE [LARGE SCALE GENOMIC DNA]</scope>
    <source>
        <strain evidence="1">Ysfricsl-2016a</strain>
        <tissue evidence="1">Blood</tissue>
    </source>
</reference>
<dbReference type="EMBL" id="VEVO01000019">
    <property type="protein sequence ID" value="KAF0026204.1"/>
    <property type="molecule type" value="Genomic_DNA"/>
</dbReference>
<name>A0A6A4S6K6_SCOMX</name>
<proteinExistence type="predicted"/>
<evidence type="ECO:0000313" key="2">
    <source>
        <dbReference type="Proteomes" id="UP000438429"/>
    </source>
</evidence>
<evidence type="ECO:0000313" key="1">
    <source>
        <dbReference type="EMBL" id="KAF0026204.1"/>
    </source>
</evidence>
<gene>
    <name evidence="1" type="ORF">F2P81_020941</name>
</gene>